<protein>
    <submittedName>
        <fullName evidence="2">Adaptor complexes medium subunit family protein</fullName>
    </submittedName>
</protein>
<evidence type="ECO:0000313" key="3">
    <source>
        <dbReference type="Proteomes" id="UP000019763"/>
    </source>
</evidence>
<dbReference type="InterPro" id="IPR036168">
    <property type="entry name" value="AP2_Mu_C_sf"/>
</dbReference>
<feature type="compositionally biased region" description="Polar residues" evidence="1">
    <location>
        <begin position="453"/>
        <end position="480"/>
    </location>
</feature>
<dbReference type="SUPFAM" id="SSF49447">
    <property type="entry name" value="Second domain of Mu2 adaptin subunit (ap50) of ap2 adaptor"/>
    <property type="match status" value="1"/>
</dbReference>
<evidence type="ECO:0000256" key="1">
    <source>
        <dbReference type="SAM" id="MobiDB-lite"/>
    </source>
</evidence>
<evidence type="ECO:0000313" key="2">
    <source>
        <dbReference type="EMBL" id="EZG46952.1"/>
    </source>
</evidence>
<sequence length="571" mass="62560">MSVRAELLGIADADSREVLYRRQWAEGLDSVPDSLQRRLQKVLKQGNGSMSVAQMRVGPKVMTAAVVDRLMYILYTAADSLGDDGFHEPWVVVILESLHSELSKIGGREALLDGCRNQPLTDSSAEGLLRVNAVIELSFAPNGRSYAHFTNLAPSLIPPLREGMNKVLDVLTQNKKISNELLMDISESIPWCKTPINSVQRPLGTSLSGGGAEGGLLNSGVWWRSNQIPDSRESYVYLDIEEKARAVIVNHTVVASSISGTISMDAHLSTNRSDHRDDESIECLLISRSPACADSLGRTSFDSANSGGCPVEGFHMRSQVPFLTTTKAFQSSSLDNYRIHYHPCVERDAYGKSTNPAVKNLKVRFPPEGKIGLISYFTTAKKFQIPFEIQSSVIQCGPGMRRLQLTLTTTSALFGNRLLNNQTLKMMRPLVRIFVSSVQKSSMPTIGYLIDPNSMTRPNADETTLDSTSHGSSAQGTTARDTAAHSSAALHDSGVNDGSSQHIDWQLPELTETSTKAELTIWYMSTCRPRAKIFFTVPRWSLSGLTLGNMACKAGCRGIRHILSVSTDYTL</sequence>
<comment type="caution">
    <text evidence="2">The sequence shown here is derived from an EMBL/GenBank/DDBJ whole genome shotgun (WGS) entry which is preliminary data.</text>
</comment>
<dbReference type="Proteomes" id="UP000019763">
    <property type="component" value="Unassembled WGS sequence"/>
</dbReference>
<feature type="region of interest" description="Disordered" evidence="1">
    <location>
        <begin position="449"/>
        <end position="497"/>
    </location>
</feature>
<dbReference type="GeneID" id="22914649"/>
<proteinExistence type="predicted"/>
<dbReference type="RefSeq" id="XP_011132227.1">
    <property type="nucleotide sequence ID" value="XM_011133925.1"/>
</dbReference>
<reference evidence="2" key="1">
    <citation type="submission" date="2013-12" db="EMBL/GenBank/DDBJ databases">
        <authorList>
            <person name="Omoto C.K."/>
            <person name="Sibley D."/>
            <person name="Venepally P."/>
            <person name="Hadjithomas M."/>
            <person name="Karamycheva S."/>
            <person name="Brunk B."/>
            <person name="Roos D."/>
            <person name="Caler E."/>
            <person name="Lorenzi H."/>
        </authorList>
    </citation>
    <scope>NUCLEOTIDE SEQUENCE</scope>
</reference>
<name>A0A023B1M3_GRENI</name>
<gene>
    <name evidence="2" type="ORF">GNI_132590</name>
</gene>
<dbReference type="VEuPathDB" id="CryptoDB:GNI_132590"/>
<dbReference type="Gene3D" id="2.60.40.1170">
    <property type="entry name" value="Mu homology domain, subdomain B"/>
    <property type="match status" value="1"/>
</dbReference>
<organism evidence="2 3">
    <name type="scientific">Gregarina niphandrodes</name>
    <name type="common">Septate eugregarine</name>
    <dbReference type="NCBI Taxonomy" id="110365"/>
    <lineage>
        <taxon>Eukaryota</taxon>
        <taxon>Sar</taxon>
        <taxon>Alveolata</taxon>
        <taxon>Apicomplexa</taxon>
        <taxon>Conoidasida</taxon>
        <taxon>Gregarinasina</taxon>
        <taxon>Eugregarinorida</taxon>
        <taxon>Gregarinidae</taxon>
        <taxon>Gregarina</taxon>
    </lineage>
</organism>
<keyword evidence="3" id="KW-1185">Reference proteome</keyword>
<dbReference type="EMBL" id="AFNH02000988">
    <property type="protein sequence ID" value="EZG46952.1"/>
    <property type="molecule type" value="Genomic_DNA"/>
</dbReference>
<dbReference type="AlphaFoldDB" id="A0A023B1M3"/>
<accession>A0A023B1M3</accession>